<sequence length="318" mass="35072">MEAQEQGKKGPFGKKELKLLYATYSEADLYNSGTFKPLTRNLTTGAKLGLGHHCQQCNGKMTQSCYENLHYAYCATWVNRMLDGKPVRRRCGERFALRSDGCGRHPRVQGYNEPLYRAAEGYDVALSEFDDPDPDNSKGEPEDDEEDWEAEHIELARLTEEEIAKNGFLPADFHNSYWQALRQEQAFAKSKKRRAVETGSEDVGENPTTNGRGQANVVANGKAGAGKKTQNRAITFADQPHEKHGRGASTYAGTVTADKPKRSYAPKGSKPKAPMEVPRRPAAGSNDENANNEGKGKGKTRVGTWWSKKKNGNGGASE</sequence>
<accession>A0A9W8Y4D8</accession>
<proteinExistence type="predicted"/>
<reference evidence="2" key="1">
    <citation type="submission" date="2022-10" db="EMBL/GenBank/DDBJ databases">
        <title>Tapping the CABI collections for fungal endophytes: first genome assemblies for Collariella, Neodidymelliopsis, Ascochyta clinopodiicola, Didymella pomorum, Didymosphaeria variabile, Neocosmospora piperis and Neocucurbitaria cava.</title>
        <authorList>
            <person name="Hill R."/>
        </authorList>
    </citation>
    <scope>NUCLEOTIDE SEQUENCE</scope>
    <source>
        <strain evidence="2">IMI 356814</strain>
    </source>
</reference>
<feature type="region of interest" description="Disordered" evidence="1">
    <location>
        <begin position="126"/>
        <end position="148"/>
    </location>
</feature>
<keyword evidence="3" id="KW-1185">Reference proteome</keyword>
<organism evidence="2 3">
    <name type="scientific">Neocucurbitaria cava</name>
    <dbReference type="NCBI Taxonomy" id="798079"/>
    <lineage>
        <taxon>Eukaryota</taxon>
        <taxon>Fungi</taxon>
        <taxon>Dikarya</taxon>
        <taxon>Ascomycota</taxon>
        <taxon>Pezizomycotina</taxon>
        <taxon>Dothideomycetes</taxon>
        <taxon>Pleosporomycetidae</taxon>
        <taxon>Pleosporales</taxon>
        <taxon>Pleosporineae</taxon>
        <taxon>Cucurbitariaceae</taxon>
        <taxon>Neocucurbitaria</taxon>
    </lineage>
</organism>
<evidence type="ECO:0000256" key="1">
    <source>
        <dbReference type="SAM" id="MobiDB-lite"/>
    </source>
</evidence>
<protein>
    <submittedName>
        <fullName evidence="2">Uncharacterized protein</fullName>
    </submittedName>
</protein>
<dbReference type="OrthoDB" id="3788615at2759"/>
<gene>
    <name evidence="2" type="ORF">N0V83_007867</name>
</gene>
<dbReference type="Proteomes" id="UP001140560">
    <property type="component" value="Unassembled WGS sequence"/>
</dbReference>
<evidence type="ECO:0000313" key="3">
    <source>
        <dbReference type="Proteomes" id="UP001140560"/>
    </source>
</evidence>
<evidence type="ECO:0000313" key="2">
    <source>
        <dbReference type="EMBL" id="KAJ4366231.1"/>
    </source>
</evidence>
<feature type="region of interest" description="Disordered" evidence="1">
    <location>
        <begin position="190"/>
        <end position="318"/>
    </location>
</feature>
<feature type="compositionally biased region" description="Low complexity" evidence="1">
    <location>
        <begin position="215"/>
        <end position="228"/>
    </location>
</feature>
<dbReference type="AlphaFoldDB" id="A0A9W8Y4D8"/>
<dbReference type="EMBL" id="JAPEUY010000014">
    <property type="protein sequence ID" value="KAJ4366231.1"/>
    <property type="molecule type" value="Genomic_DNA"/>
</dbReference>
<comment type="caution">
    <text evidence="2">The sequence shown here is derived from an EMBL/GenBank/DDBJ whole genome shotgun (WGS) entry which is preliminary data.</text>
</comment>
<name>A0A9W8Y4D8_9PLEO</name>